<dbReference type="RefSeq" id="WP_162453005.1">
    <property type="nucleotide sequence ID" value="NZ_WLZY01000011.1"/>
</dbReference>
<evidence type="ECO:0000256" key="5">
    <source>
        <dbReference type="ARBA" id="ARBA00023163"/>
    </source>
</evidence>
<dbReference type="InterPro" id="IPR007627">
    <property type="entry name" value="RNA_pol_sigma70_r2"/>
</dbReference>
<dbReference type="Pfam" id="PF08281">
    <property type="entry name" value="Sigma70_r4_2"/>
    <property type="match status" value="1"/>
</dbReference>
<comment type="caution">
    <text evidence="8">The sequence shown here is derived from an EMBL/GenBank/DDBJ whole genome shotgun (WGS) entry which is preliminary data.</text>
</comment>
<keyword evidence="4" id="KW-0731">Sigma factor</keyword>
<dbReference type="InterPro" id="IPR013249">
    <property type="entry name" value="RNA_pol_sigma70_r4_t2"/>
</dbReference>
<comment type="similarity">
    <text evidence="1">Belongs to the sigma-70 factor family. ECF subfamily.</text>
</comment>
<dbReference type="InterPro" id="IPR013325">
    <property type="entry name" value="RNA_pol_sigma_r2"/>
</dbReference>
<dbReference type="GO" id="GO:0006352">
    <property type="term" value="P:DNA-templated transcription initiation"/>
    <property type="evidence" value="ECO:0007669"/>
    <property type="project" value="InterPro"/>
</dbReference>
<dbReference type="SUPFAM" id="SSF88946">
    <property type="entry name" value="Sigma2 domain of RNA polymerase sigma factors"/>
    <property type="match status" value="1"/>
</dbReference>
<dbReference type="SUPFAM" id="SSF54427">
    <property type="entry name" value="NTF2-like"/>
    <property type="match status" value="1"/>
</dbReference>
<evidence type="ECO:0000256" key="3">
    <source>
        <dbReference type="ARBA" id="ARBA00023015"/>
    </source>
</evidence>
<dbReference type="CDD" id="cd06171">
    <property type="entry name" value="Sigma70_r4"/>
    <property type="match status" value="1"/>
</dbReference>
<evidence type="ECO:0000313" key="9">
    <source>
        <dbReference type="Proteomes" id="UP000460435"/>
    </source>
</evidence>
<sequence length="321" mass="35483">MDRTAMEQATAIFSEHRELLFSIAYNILGDVADTEDVLQEAWLSWTRAESELIDNPRAYLVRIAVNESLSRLRRLQRSRESYVGPWLPEPLVTESDAEDSALQAESVSLGLMVVLETLTPLERAVFVLREAFGYSHGEIGTILGRTPSAVRQLAHRAREHVQARRPRVAVEQEVRKAVTERFLAAAVGGDLNALMEVLAPDVEMWTDAGGQVPAARRVITGRDKVTRLLTSDTIQRDLLTLRARYVTVNGDPAALLYDDANHLYAVGMVEIDDDGRHVQAIYGIMNPNKLRRIAAEFGLGVVAPAGAGHPRRKGSAPRSES</sequence>
<dbReference type="InterPro" id="IPR013324">
    <property type="entry name" value="RNA_pol_sigma_r3/r4-like"/>
</dbReference>
<evidence type="ECO:0000256" key="2">
    <source>
        <dbReference type="ARBA" id="ARBA00011344"/>
    </source>
</evidence>
<dbReference type="InterPro" id="IPR014284">
    <property type="entry name" value="RNA_pol_sigma-70_dom"/>
</dbReference>
<dbReference type="Gene3D" id="1.10.10.10">
    <property type="entry name" value="Winged helix-like DNA-binding domain superfamily/Winged helix DNA-binding domain"/>
    <property type="match status" value="1"/>
</dbReference>
<keyword evidence="5" id="KW-0804">Transcription</keyword>
<dbReference type="GO" id="GO:0003677">
    <property type="term" value="F:DNA binding"/>
    <property type="evidence" value="ECO:0007669"/>
    <property type="project" value="InterPro"/>
</dbReference>
<evidence type="ECO:0000256" key="1">
    <source>
        <dbReference type="ARBA" id="ARBA00010641"/>
    </source>
</evidence>
<dbReference type="PANTHER" id="PTHR30173:SF36">
    <property type="entry name" value="ECF RNA POLYMERASE SIGMA FACTOR SIGJ"/>
    <property type="match status" value="1"/>
</dbReference>
<dbReference type="NCBIfam" id="TIGR02937">
    <property type="entry name" value="sigma70-ECF"/>
    <property type="match status" value="1"/>
</dbReference>
<dbReference type="AlphaFoldDB" id="A0A7K3MD11"/>
<proteinExistence type="inferred from homology"/>
<organism evidence="8 9">
    <name type="scientific">Phytoactinopolyspora mesophila</name>
    <dbReference type="NCBI Taxonomy" id="2650750"/>
    <lineage>
        <taxon>Bacteria</taxon>
        <taxon>Bacillati</taxon>
        <taxon>Actinomycetota</taxon>
        <taxon>Actinomycetes</taxon>
        <taxon>Jiangellales</taxon>
        <taxon>Jiangellaceae</taxon>
        <taxon>Phytoactinopolyspora</taxon>
    </lineage>
</organism>
<dbReference type="Pfam" id="PF04542">
    <property type="entry name" value="Sigma70_r2"/>
    <property type="match status" value="1"/>
</dbReference>
<dbReference type="SUPFAM" id="SSF88659">
    <property type="entry name" value="Sigma3 and sigma4 domains of RNA polymerase sigma factors"/>
    <property type="match status" value="1"/>
</dbReference>
<feature type="domain" description="RNA polymerase sigma factor 70 region 4 type 2" evidence="7">
    <location>
        <begin position="111"/>
        <end position="160"/>
    </location>
</feature>
<gene>
    <name evidence="8" type="ORF">F7O44_24750</name>
</gene>
<dbReference type="InterPro" id="IPR032710">
    <property type="entry name" value="NTF2-like_dom_sf"/>
</dbReference>
<evidence type="ECO:0000256" key="4">
    <source>
        <dbReference type="ARBA" id="ARBA00023082"/>
    </source>
</evidence>
<evidence type="ECO:0000259" key="6">
    <source>
        <dbReference type="Pfam" id="PF04542"/>
    </source>
</evidence>
<dbReference type="Proteomes" id="UP000460435">
    <property type="component" value="Unassembled WGS sequence"/>
</dbReference>
<dbReference type="GO" id="GO:0016987">
    <property type="term" value="F:sigma factor activity"/>
    <property type="evidence" value="ECO:0007669"/>
    <property type="project" value="UniProtKB-KW"/>
</dbReference>
<dbReference type="Gene3D" id="1.10.1740.10">
    <property type="match status" value="1"/>
</dbReference>
<evidence type="ECO:0000259" key="7">
    <source>
        <dbReference type="Pfam" id="PF08281"/>
    </source>
</evidence>
<accession>A0A7K3MD11</accession>
<reference evidence="8 9" key="1">
    <citation type="submission" date="2019-11" db="EMBL/GenBank/DDBJ databases">
        <authorList>
            <person name="Li X.-J."/>
            <person name="Feng X.-M."/>
        </authorList>
    </citation>
    <scope>NUCLEOTIDE SEQUENCE [LARGE SCALE GENOMIC DNA]</scope>
    <source>
        <strain evidence="8 9">XMNu-373</strain>
    </source>
</reference>
<dbReference type="NCBIfam" id="NF007214">
    <property type="entry name" value="PRK09636.1"/>
    <property type="match status" value="1"/>
</dbReference>
<comment type="subunit">
    <text evidence="2">Interacts transiently with the RNA polymerase catalytic core formed by RpoA, RpoB, RpoC and RpoZ (2 alpha, 1 beta, 1 beta' and 1 omega subunit) to form the RNA polymerase holoenzyme that can initiate transcription.</text>
</comment>
<dbReference type="EMBL" id="WLZY01000011">
    <property type="protein sequence ID" value="NDL60288.1"/>
    <property type="molecule type" value="Genomic_DNA"/>
</dbReference>
<name>A0A7K3MD11_9ACTN</name>
<dbReference type="InterPro" id="IPR036388">
    <property type="entry name" value="WH-like_DNA-bd_sf"/>
</dbReference>
<dbReference type="PANTHER" id="PTHR30173">
    <property type="entry name" value="SIGMA 19 FACTOR"/>
    <property type="match status" value="1"/>
</dbReference>
<keyword evidence="3" id="KW-0805">Transcription regulation</keyword>
<keyword evidence="9" id="KW-1185">Reference proteome</keyword>
<protein>
    <submittedName>
        <fullName evidence="8">Sigma-70 family RNA polymerase sigma factor</fullName>
    </submittedName>
</protein>
<feature type="domain" description="RNA polymerase sigma-70 region 2" evidence="6">
    <location>
        <begin position="13"/>
        <end position="77"/>
    </location>
</feature>
<dbReference type="InterPro" id="IPR052704">
    <property type="entry name" value="ECF_Sigma-70_Domain"/>
</dbReference>
<dbReference type="Gene3D" id="3.10.450.50">
    <property type="match status" value="1"/>
</dbReference>
<evidence type="ECO:0000313" key="8">
    <source>
        <dbReference type="EMBL" id="NDL60288.1"/>
    </source>
</evidence>